<evidence type="ECO:0000256" key="1">
    <source>
        <dbReference type="SAM" id="MobiDB-lite"/>
    </source>
</evidence>
<proteinExistence type="predicted"/>
<name>R7WFQ7_AEGTA</name>
<dbReference type="EnsemblPlants" id="EMT20210">
    <property type="protein sequence ID" value="EMT20210"/>
    <property type="gene ID" value="F775_24286"/>
</dbReference>
<organism evidence="2">
    <name type="scientific">Aegilops tauschii</name>
    <name type="common">Tausch's goatgrass</name>
    <name type="synonym">Aegilops squarrosa</name>
    <dbReference type="NCBI Taxonomy" id="37682"/>
    <lineage>
        <taxon>Eukaryota</taxon>
        <taxon>Viridiplantae</taxon>
        <taxon>Streptophyta</taxon>
        <taxon>Embryophyta</taxon>
        <taxon>Tracheophyta</taxon>
        <taxon>Spermatophyta</taxon>
        <taxon>Magnoliopsida</taxon>
        <taxon>Liliopsida</taxon>
        <taxon>Poales</taxon>
        <taxon>Poaceae</taxon>
        <taxon>BOP clade</taxon>
        <taxon>Pooideae</taxon>
        <taxon>Triticodae</taxon>
        <taxon>Triticeae</taxon>
        <taxon>Triticinae</taxon>
        <taxon>Aegilops</taxon>
    </lineage>
</organism>
<feature type="region of interest" description="Disordered" evidence="1">
    <location>
        <begin position="56"/>
        <end position="77"/>
    </location>
</feature>
<sequence>MLHGVPHHRISVFFGKSSLKDLGIYKHIITASMDAAPWGIMPPMCKPRMTTLITSTKDTKQAKDEVHDAGKEDNQNMQSVHIAAAASSSVYDDMIATS</sequence>
<feature type="compositionally biased region" description="Basic and acidic residues" evidence="1">
    <location>
        <begin position="57"/>
        <end position="74"/>
    </location>
</feature>
<protein>
    <submittedName>
        <fullName evidence="2">Uncharacterized protein</fullName>
    </submittedName>
</protein>
<accession>R7WFQ7</accession>
<evidence type="ECO:0000313" key="2">
    <source>
        <dbReference type="EnsemblPlants" id="EMT20210"/>
    </source>
</evidence>
<reference evidence="2" key="1">
    <citation type="submission" date="2015-06" db="UniProtKB">
        <authorList>
            <consortium name="EnsemblPlants"/>
        </authorList>
    </citation>
    <scope>IDENTIFICATION</scope>
</reference>
<dbReference type="AlphaFoldDB" id="R7WFQ7"/>